<keyword evidence="3" id="KW-1185">Reference proteome</keyword>
<sequence length="134" mass="15375">SWLPPFLLASPSAPITFPRAKRPLLIWILSFSLSPVFPVLKMRSDPARSTKWNLEDNICELPRRWSMYTVKMVWDLLEFGFIWVAPVCLAVFPDSSKLSTSSRPSTSHSFMPHKTTKSHRQKSKMKINTSTNPL</sequence>
<proteinExistence type="predicted"/>
<dbReference type="Proteomes" id="UP000261340">
    <property type="component" value="Unplaced"/>
</dbReference>
<reference evidence="2" key="2">
    <citation type="submission" date="2025-09" db="UniProtKB">
        <authorList>
            <consortium name="Ensembl"/>
        </authorList>
    </citation>
    <scope>IDENTIFICATION</scope>
</reference>
<name>A0A3Q0R4G1_AMPCI</name>
<feature type="compositionally biased region" description="Basic residues" evidence="1">
    <location>
        <begin position="114"/>
        <end position="125"/>
    </location>
</feature>
<feature type="compositionally biased region" description="Low complexity" evidence="1">
    <location>
        <begin position="96"/>
        <end position="109"/>
    </location>
</feature>
<accession>A0A3Q0R4G1</accession>
<protein>
    <submittedName>
        <fullName evidence="2">Uncharacterized protein</fullName>
    </submittedName>
</protein>
<dbReference type="AlphaFoldDB" id="A0A3Q0R4G1"/>
<evidence type="ECO:0000256" key="1">
    <source>
        <dbReference type="SAM" id="MobiDB-lite"/>
    </source>
</evidence>
<dbReference type="GeneTree" id="ENSGT00940000177011"/>
<evidence type="ECO:0000313" key="3">
    <source>
        <dbReference type="Proteomes" id="UP000261340"/>
    </source>
</evidence>
<dbReference type="Ensembl" id="ENSACIT00000005329.1">
    <property type="protein sequence ID" value="ENSACIP00000005166.1"/>
    <property type="gene ID" value="ENSACIG00000004092.1"/>
</dbReference>
<reference evidence="2" key="1">
    <citation type="submission" date="2025-08" db="UniProtKB">
        <authorList>
            <consortium name="Ensembl"/>
        </authorList>
    </citation>
    <scope>IDENTIFICATION</scope>
</reference>
<feature type="region of interest" description="Disordered" evidence="1">
    <location>
        <begin position="96"/>
        <end position="134"/>
    </location>
</feature>
<dbReference type="OMA" id="RRCSMVT"/>
<organism evidence="2 3">
    <name type="scientific">Amphilophus citrinellus</name>
    <name type="common">Midas cichlid</name>
    <name type="synonym">Cichlasoma citrinellum</name>
    <dbReference type="NCBI Taxonomy" id="61819"/>
    <lineage>
        <taxon>Eukaryota</taxon>
        <taxon>Metazoa</taxon>
        <taxon>Chordata</taxon>
        <taxon>Craniata</taxon>
        <taxon>Vertebrata</taxon>
        <taxon>Euteleostomi</taxon>
        <taxon>Actinopterygii</taxon>
        <taxon>Neopterygii</taxon>
        <taxon>Teleostei</taxon>
        <taxon>Neoteleostei</taxon>
        <taxon>Acanthomorphata</taxon>
        <taxon>Ovalentaria</taxon>
        <taxon>Cichlomorphae</taxon>
        <taxon>Cichliformes</taxon>
        <taxon>Cichlidae</taxon>
        <taxon>New World cichlids</taxon>
        <taxon>Cichlasomatinae</taxon>
        <taxon>Heroini</taxon>
        <taxon>Amphilophus</taxon>
    </lineage>
</organism>
<evidence type="ECO:0000313" key="2">
    <source>
        <dbReference type="Ensembl" id="ENSACIP00000005166.1"/>
    </source>
</evidence>